<protein>
    <submittedName>
        <fullName evidence="1">Uncharacterized protein</fullName>
    </submittedName>
</protein>
<gene>
    <name evidence="1" type="primary">ORF88090</name>
</gene>
<proteinExistence type="predicted"/>
<dbReference type="EMBL" id="HACG01026886">
    <property type="protein sequence ID" value="CEK73751.1"/>
    <property type="molecule type" value="Transcribed_RNA"/>
</dbReference>
<dbReference type="AlphaFoldDB" id="A0A0B7A0V0"/>
<accession>A0A0B7A0V0</accession>
<reference evidence="1" key="1">
    <citation type="submission" date="2014-12" db="EMBL/GenBank/DDBJ databases">
        <title>Insight into the proteome of Arion vulgaris.</title>
        <authorList>
            <person name="Aradska J."/>
            <person name="Bulat T."/>
            <person name="Smidak R."/>
            <person name="Sarate P."/>
            <person name="Gangsoo J."/>
            <person name="Sialana F."/>
            <person name="Bilban M."/>
            <person name="Lubec G."/>
        </authorList>
    </citation>
    <scope>NUCLEOTIDE SEQUENCE</scope>
    <source>
        <tissue evidence="1">Skin</tissue>
    </source>
</reference>
<sequence>MGPGQTQMTCGTLPDTDGIWDLVRHRWHVEQMIPQSVVACTESDIDLLLFFPSL</sequence>
<evidence type="ECO:0000313" key="1">
    <source>
        <dbReference type="EMBL" id="CEK73751.1"/>
    </source>
</evidence>
<organism evidence="1">
    <name type="scientific">Arion vulgaris</name>
    <dbReference type="NCBI Taxonomy" id="1028688"/>
    <lineage>
        <taxon>Eukaryota</taxon>
        <taxon>Metazoa</taxon>
        <taxon>Spiralia</taxon>
        <taxon>Lophotrochozoa</taxon>
        <taxon>Mollusca</taxon>
        <taxon>Gastropoda</taxon>
        <taxon>Heterobranchia</taxon>
        <taxon>Euthyneura</taxon>
        <taxon>Panpulmonata</taxon>
        <taxon>Eupulmonata</taxon>
        <taxon>Stylommatophora</taxon>
        <taxon>Helicina</taxon>
        <taxon>Arionoidea</taxon>
        <taxon>Arionidae</taxon>
        <taxon>Arion</taxon>
    </lineage>
</organism>
<name>A0A0B7A0V0_9EUPU</name>